<dbReference type="OrthoDB" id="5856121at2759"/>
<dbReference type="Proteomes" id="UP000001940">
    <property type="component" value="Chromosome I"/>
</dbReference>
<reference evidence="2 3" key="1">
    <citation type="journal article" date="1998" name="Science">
        <title>Genome sequence of the nematode C. elegans: a platform for investigating biology.</title>
        <authorList>
            <consortium name="The C. elegans sequencing consortium"/>
            <person name="Sulson J.E."/>
            <person name="Waterston R."/>
        </authorList>
    </citation>
    <scope>NUCLEOTIDE SEQUENCE [LARGE SCALE GENOMIC DNA]</scope>
    <source>
        <strain evidence="2 3">Bristol N2</strain>
    </source>
</reference>
<dbReference type="WormBase" id="W05F2.4l">
    <property type="protein sequence ID" value="CE54450"/>
    <property type="gene ID" value="WBGene00021036"/>
</dbReference>
<feature type="compositionally biased region" description="Polar residues" evidence="1">
    <location>
        <begin position="141"/>
        <end position="157"/>
    </location>
</feature>
<feature type="compositionally biased region" description="Polar residues" evidence="1">
    <location>
        <begin position="28"/>
        <end position="44"/>
    </location>
</feature>
<dbReference type="AGR" id="WB:WBGene00021036"/>
<accession>A0A8S4QD09</accession>
<feature type="compositionally biased region" description="Pro residues" evidence="1">
    <location>
        <begin position="16"/>
        <end position="25"/>
    </location>
</feature>
<evidence type="ECO:0000313" key="4">
    <source>
        <dbReference type="WormBase" id="W05F2.4l"/>
    </source>
</evidence>
<feature type="region of interest" description="Disordered" evidence="1">
    <location>
        <begin position="140"/>
        <end position="179"/>
    </location>
</feature>
<evidence type="ECO:0000256" key="1">
    <source>
        <dbReference type="SAM" id="MobiDB-lite"/>
    </source>
</evidence>
<dbReference type="AlphaFoldDB" id="A0A8S4QD09"/>
<sequence>MSPLQEVTYASLNSYSPPPPPPSHPLPQNGSHGMARNTSQNQISYHEYTPQPPTTQPPQRPPGSANSSQGGYYSSNSSGIGSNYPQNQQNQMYNNPRRSLIIDQQSISSRMPSVENDDDDGFYDNIGIYNDDRRYSRGSELETSASFRQLPPASNTSKHNRIGSFLRKIGGGSSRPPGSAASLMSLNKIANETIIKPGGLMKSNSLSNEPWKKVMLNGGASMPREANNNHKTGLGARLKNSLFGSRKRLDG</sequence>
<feature type="region of interest" description="Disordered" evidence="1">
    <location>
        <begin position="1"/>
        <end position="91"/>
    </location>
</feature>
<feature type="compositionally biased region" description="Low complexity" evidence="1">
    <location>
        <begin position="62"/>
        <end position="91"/>
    </location>
</feature>
<evidence type="ECO:0000313" key="3">
    <source>
        <dbReference type="Proteomes" id="UP000001940"/>
    </source>
</evidence>
<gene>
    <name evidence="2" type="ORF">CELE_W05F2.4</name>
    <name evidence="2 4" type="ORF">W05F2.4</name>
</gene>
<organism evidence="2 3">
    <name type="scientific">Caenorhabditis elegans</name>
    <dbReference type="NCBI Taxonomy" id="6239"/>
    <lineage>
        <taxon>Eukaryota</taxon>
        <taxon>Metazoa</taxon>
        <taxon>Ecdysozoa</taxon>
        <taxon>Nematoda</taxon>
        <taxon>Chromadorea</taxon>
        <taxon>Rhabditida</taxon>
        <taxon>Rhabditina</taxon>
        <taxon>Rhabditomorpha</taxon>
        <taxon>Rhabditoidea</taxon>
        <taxon>Rhabditidae</taxon>
        <taxon>Peloderinae</taxon>
        <taxon>Caenorhabditis</taxon>
    </lineage>
</organism>
<keyword evidence="3" id="KW-1185">Reference proteome</keyword>
<feature type="compositionally biased region" description="Pro residues" evidence="1">
    <location>
        <begin position="50"/>
        <end position="61"/>
    </location>
</feature>
<proteinExistence type="predicted"/>
<protein>
    <submittedName>
        <fullName evidence="2">Uncharacterized protein</fullName>
    </submittedName>
</protein>
<evidence type="ECO:0000313" key="2">
    <source>
        <dbReference type="EMBL" id="CAH2125369.1"/>
    </source>
</evidence>
<name>A0A8S4QD09_CAEEL</name>
<dbReference type="EMBL" id="BX284601">
    <property type="protein sequence ID" value="CAH2125369.1"/>
    <property type="molecule type" value="Genomic_DNA"/>
</dbReference>